<dbReference type="SMART" id="SM00256">
    <property type="entry name" value="FBOX"/>
    <property type="match status" value="1"/>
</dbReference>
<dbReference type="Gene3D" id="3.80.10.10">
    <property type="entry name" value="Ribonuclease Inhibitor"/>
    <property type="match status" value="1"/>
</dbReference>
<dbReference type="VEuPathDB" id="VectorBase:AFAF010100"/>
<dbReference type="PROSITE" id="PS50181">
    <property type="entry name" value="FBOX"/>
    <property type="match status" value="1"/>
</dbReference>
<dbReference type="EMBL" id="AXCN02001953">
    <property type="status" value="NOT_ANNOTATED_CDS"/>
    <property type="molecule type" value="Genomic_DNA"/>
</dbReference>
<evidence type="ECO:0000256" key="2">
    <source>
        <dbReference type="SAM" id="MobiDB-lite"/>
    </source>
</evidence>
<reference evidence="5" key="1">
    <citation type="submission" date="2014-01" db="EMBL/GenBank/DDBJ databases">
        <title>The Genome Sequence of Anopheles farauti FAR1 (V2).</title>
        <authorList>
            <consortium name="The Broad Institute Genomics Platform"/>
            <person name="Neafsey D.E."/>
            <person name="Besansky N."/>
            <person name="Howell P."/>
            <person name="Walton C."/>
            <person name="Young S.K."/>
            <person name="Zeng Q."/>
            <person name="Gargeya S."/>
            <person name="Fitzgerald M."/>
            <person name="Haas B."/>
            <person name="Abouelleil A."/>
            <person name="Allen A.W."/>
            <person name="Alvarado L."/>
            <person name="Arachchi H.M."/>
            <person name="Berlin A.M."/>
            <person name="Chapman S.B."/>
            <person name="Gainer-Dewar J."/>
            <person name="Goldberg J."/>
            <person name="Griggs A."/>
            <person name="Gujja S."/>
            <person name="Hansen M."/>
            <person name="Howarth C."/>
            <person name="Imamovic A."/>
            <person name="Ireland A."/>
            <person name="Larimer J."/>
            <person name="McCowan C."/>
            <person name="Murphy C."/>
            <person name="Pearson M."/>
            <person name="Poon T.W."/>
            <person name="Priest M."/>
            <person name="Roberts A."/>
            <person name="Saif S."/>
            <person name="Shea T."/>
            <person name="Sisk P."/>
            <person name="Sykes S."/>
            <person name="Wortman J."/>
            <person name="Nusbaum C."/>
            <person name="Birren B."/>
        </authorList>
    </citation>
    <scope>NUCLEOTIDE SEQUENCE [LARGE SCALE GENOMIC DNA]</scope>
    <source>
        <strain evidence="5">FAR1</strain>
    </source>
</reference>
<dbReference type="GO" id="GO:0005634">
    <property type="term" value="C:nucleus"/>
    <property type="evidence" value="ECO:0007669"/>
    <property type="project" value="UniProtKB-SubCell"/>
</dbReference>
<dbReference type="EnsemblMetazoa" id="AFAF010100-RA">
    <property type="protein sequence ID" value="AFAF010100-PA"/>
    <property type="gene ID" value="AFAF010100"/>
</dbReference>
<dbReference type="SUPFAM" id="SSF52047">
    <property type="entry name" value="RNI-like"/>
    <property type="match status" value="1"/>
</dbReference>
<dbReference type="InterPro" id="IPR006553">
    <property type="entry name" value="Leu-rich_rpt_Cys-con_subtyp"/>
</dbReference>
<dbReference type="InterPro" id="IPR036047">
    <property type="entry name" value="F-box-like_dom_sf"/>
</dbReference>
<dbReference type="GO" id="GO:0019005">
    <property type="term" value="C:SCF ubiquitin ligase complex"/>
    <property type="evidence" value="ECO:0007669"/>
    <property type="project" value="TreeGrafter"/>
</dbReference>
<evidence type="ECO:0000256" key="1">
    <source>
        <dbReference type="ARBA" id="ARBA00022786"/>
    </source>
</evidence>
<dbReference type="GO" id="GO:0005737">
    <property type="term" value="C:cytoplasm"/>
    <property type="evidence" value="ECO:0007669"/>
    <property type="project" value="UniProtKB-SubCell"/>
</dbReference>
<keyword evidence="5" id="KW-1185">Reference proteome</keyword>
<name>A0A182QH67_9DIPT</name>
<keyword evidence="1" id="KW-0833">Ubl conjugation pathway</keyword>
<evidence type="ECO:0000313" key="5">
    <source>
        <dbReference type="Proteomes" id="UP000075886"/>
    </source>
</evidence>
<dbReference type="SMART" id="SM00367">
    <property type="entry name" value="LRR_CC"/>
    <property type="match status" value="4"/>
</dbReference>
<dbReference type="GO" id="GO:1905168">
    <property type="term" value="P:positive regulation of double-strand break repair via homologous recombination"/>
    <property type="evidence" value="ECO:0007669"/>
    <property type="project" value="UniProtKB-ARBA"/>
</dbReference>
<sequence length="402" mass="45583">MVSFTQNTSKSVRRMDPPSKARIPLTNVSNNVSQRMVKHIQPYHDQSQDPQLKDTAQVSEELFFMYRKSLRKTPTGCEDLFSMLSDEMLLQIFKWLPKKTLLNCGQVNRRFNRVSKDETLWYRLDLGGRTLQYDGLSEVLNRGTVVLRMAHTTVVNPTQEACVDFPEYVKVKYLDLSMCIISKPVLRALLGSCRSLVKLSLESVPLDGAICAEIAENRCLDTLNLTMCSGIDATAMRAMTRSLTKLHNFNVSWTYLSKEALQELVNNVTPQMLHLNVAGCRSTLNDDDLASLIKRCPKLVSLDLSDCTPLTSAAINIICKARKIEYLSLSRCYNIQVTSYLKLTELRTLRFLDLFGLLSDTVIETLRSSLGDVGINRYYHSFVARPTVGTKRTSIWGLRTRD</sequence>
<dbReference type="GO" id="GO:0000209">
    <property type="term" value="P:protein polyubiquitination"/>
    <property type="evidence" value="ECO:0007669"/>
    <property type="project" value="UniProtKB-ARBA"/>
</dbReference>
<dbReference type="STRING" id="69004.A0A182QH67"/>
<dbReference type="InterPro" id="IPR001810">
    <property type="entry name" value="F-box_dom"/>
</dbReference>
<dbReference type="AlphaFoldDB" id="A0A182QH67"/>
<accession>A0A182QH67</accession>
<evidence type="ECO:0000259" key="3">
    <source>
        <dbReference type="PROSITE" id="PS50181"/>
    </source>
</evidence>
<dbReference type="Proteomes" id="UP000075886">
    <property type="component" value="Unassembled WGS sequence"/>
</dbReference>
<dbReference type="GO" id="GO:0000082">
    <property type="term" value="P:G1/S transition of mitotic cell cycle"/>
    <property type="evidence" value="ECO:0007669"/>
    <property type="project" value="UniProtKB-ARBA"/>
</dbReference>
<feature type="compositionally biased region" description="Polar residues" evidence="2">
    <location>
        <begin position="1"/>
        <end position="10"/>
    </location>
</feature>
<dbReference type="Pfam" id="PF12937">
    <property type="entry name" value="F-box-like"/>
    <property type="match status" value="1"/>
</dbReference>
<dbReference type="InterPro" id="IPR032675">
    <property type="entry name" value="LRR_dom_sf"/>
</dbReference>
<feature type="domain" description="F-box" evidence="3">
    <location>
        <begin position="78"/>
        <end position="124"/>
    </location>
</feature>
<protein>
    <recommendedName>
        <fullName evidence="3">F-box domain-containing protein</fullName>
    </recommendedName>
</protein>
<dbReference type="PANTHER" id="PTHR13318">
    <property type="entry name" value="PARTNER OF PAIRED, ISOFORM B-RELATED"/>
    <property type="match status" value="1"/>
</dbReference>
<dbReference type="GO" id="GO:0031146">
    <property type="term" value="P:SCF-dependent proteasomal ubiquitin-dependent protein catabolic process"/>
    <property type="evidence" value="ECO:0007669"/>
    <property type="project" value="TreeGrafter"/>
</dbReference>
<dbReference type="GO" id="GO:0140767">
    <property type="term" value="F:enzyme-substrate adaptor activity"/>
    <property type="evidence" value="ECO:0007669"/>
    <property type="project" value="UniProtKB-ARBA"/>
</dbReference>
<dbReference type="SUPFAM" id="SSF81383">
    <property type="entry name" value="F-box domain"/>
    <property type="match status" value="1"/>
</dbReference>
<organism evidence="4 5">
    <name type="scientific">Anopheles farauti</name>
    <dbReference type="NCBI Taxonomy" id="69004"/>
    <lineage>
        <taxon>Eukaryota</taxon>
        <taxon>Metazoa</taxon>
        <taxon>Ecdysozoa</taxon>
        <taxon>Arthropoda</taxon>
        <taxon>Hexapoda</taxon>
        <taxon>Insecta</taxon>
        <taxon>Pterygota</taxon>
        <taxon>Neoptera</taxon>
        <taxon>Endopterygota</taxon>
        <taxon>Diptera</taxon>
        <taxon>Nematocera</taxon>
        <taxon>Culicoidea</taxon>
        <taxon>Culicidae</taxon>
        <taxon>Anophelinae</taxon>
        <taxon>Anopheles</taxon>
    </lineage>
</organism>
<evidence type="ECO:0000313" key="4">
    <source>
        <dbReference type="EnsemblMetazoa" id="AFAF010100-PA"/>
    </source>
</evidence>
<proteinExistence type="predicted"/>
<feature type="region of interest" description="Disordered" evidence="2">
    <location>
        <begin position="1"/>
        <end position="25"/>
    </location>
</feature>
<reference evidence="4" key="2">
    <citation type="submission" date="2020-05" db="UniProtKB">
        <authorList>
            <consortium name="EnsemblMetazoa"/>
        </authorList>
    </citation>
    <scope>IDENTIFICATION</scope>
    <source>
        <strain evidence="4">FAR1</strain>
    </source>
</reference>